<dbReference type="InterPro" id="IPR032828">
    <property type="entry name" value="PolyA_RNA-bd"/>
</dbReference>
<reference evidence="3 4" key="1">
    <citation type="submission" date="2020-03" db="EMBL/GenBank/DDBJ databases">
        <title>Genomic Encyclopedia of Type Strains, Phase IV (KMG-IV): sequencing the most valuable type-strain genomes for metagenomic binning, comparative biology and taxonomic classification.</title>
        <authorList>
            <person name="Goeker M."/>
        </authorList>
    </citation>
    <scope>NUCLEOTIDE SEQUENCE [LARGE SCALE GENOMIC DNA]</scope>
    <source>
        <strain evidence="3 4">DSM 24233</strain>
    </source>
</reference>
<dbReference type="GO" id="GO:0004810">
    <property type="term" value="F:CCA tRNA nucleotidyltransferase activity"/>
    <property type="evidence" value="ECO:0007669"/>
    <property type="project" value="UniProtKB-EC"/>
</dbReference>
<dbReference type="Gene3D" id="3.30.460.10">
    <property type="entry name" value="Beta Polymerase, domain 2"/>
    <property type="match status" value="1"/>
</dbReference>
<dbReference type="Gene3D" id="1.10.3090.10">
    <property type="entry name" value="cca-adding enzyme, domain 2"/>
    <property type="match status" value="1"/>
</dbReference>
<evidence type="ECO:0000256" key="1">
    <source>
        <dbReference type="ARBA" id="ARBA00022741"/>
    </source>
</evidence>
<dbReference type="InterPro" id="IPR043519">
    <property type="entry name" value="NT_sf"/>
</dbReference>
<comment type="caution">
    <text evidence="3">The sequence shown here is derived from an EMBL/GenBank/DDBJ whole genome shotgun (WGS) entry which is preliminary data.</text>
</comment>
<sequence length="395" mass="43179">MLMGRAISDRDYLVLDASPREFQERFPTAREVGHAFPVFIHDGREYAFPRGNGRACCDFGSSAASGAELMADLESRDLTINAIALPLPDYPRIPSASSAARMVIGHPRALSDLHNRILRPASATAMADDPLRVFRAARFAAQLPEFTIHPELAKAMFDTAENGLLEALAAERVGNELRKALRAARPGRFLRILAATGCLGSWFEEFAGAEAIPAGPPQWHSEDVLEHSAKCADAIAEDDSFPPPPADREIACWMAMVHDIGKVATPVEMLPAHHGHELRGEDMARALGQRLALPTRLIRAGAVAARHHMTAARYVELRPGTRVDLLHVLHTERVREELFAVVRADGGDDLAPLAREDLAVMLAVRLPESERDLGPESGEKLRLLRAQALAARREA</sequence>
<dbReference type="Pfam" id="PF01966">
    <property type="entry name" value="HD"/>
    <property type="match status" value="1"/>
</dbReference>
<dbReference type="GO" id="GO:0016787">
    <property type="term" value="F:hydrolase activity"/>
    <property type="evidence" value="ECO:0007669"/>
    <property type="project" value="UniProtKB-KW"/>
</dbReference>
<name>A0A846QIL0_9BACT</name>
<feature type="domain" description="HD" evidence="2">
    <location>
        <begin position="217"/>
        <end position="332"/>
    </location>
</feature>
<dbReference type="PROSITE" id="PS51831">
    <property type="entry name" value="HD"/>
    <property type="match status" value="1"/>
</dbReference>
<dbReference type="EC" id="3.1.4.-" evidence="3"/>
<evidence type="ECO:0000313" key="3">
    <source>
        <dbReference type="EMBL" id="NJB66920.1"/>
    </source>
</evidence>
<dbReference type="EC" id="2.7.7.72" evidence="3"/>
<dbReference type="PANTHER" id="PTHR47545:SF1">
    <property type="entry name" value="MULTIFUNCTIONAL CCA PROTEIN"/>
    <property type="match status" value="1"/>
</dbReference>
<dbReference type="Pfam" id="PF12627">
    <property type="entry name" value="PolyA_pol_RNAbd"/>
    <property type="match status" value="1"/>
</dbReference>
<dbReference type="InterPro" id="IPR006674">
    <property type="entry name" value="HD_domain"/>
</dbReference>
<keyword evidence="3" id="KW-0808">Transferase</keyword>
<dbReference type="InterPro" id="IPR003607">
    <property type="entry name" value="HD/PDEase_dom"/>
</dbReference>
<dbReference type="EMBL" id="JAATJA010000001">
    <property type="protein sequence ID" value="NJB66920.1"/>
    <property type="molecule type" value="Genomic_DNA"/>
</dbReference>
<evidence type="ECO:0000259" key="2">
    <source>
        <dbReference type="PROSITE" id="PS51831"/>
    </source>
</evidence>
<dbReference type="AlphaFoldDB" id="A0A846QIL0"/>
<keyword evidence="1" id="KW-0547">Nucleotide-binding</keyword>
<dbReference type="EC" id="3.1.3.-" evidence="3"/>
<dbReference type="CDD" id="cd00077">
    <property type="entry name" value="HDc"/>
    <property type="match status" value="1"/>
</dbReference>
<keyword evidence="3" id="KW-0548">Nucleotidyltransferase</keyword>
<evidence type="ECO:0000313" key="4">
    <source>
        <dbReference type="Proteomes" id="UP000580856"/>
    </source>
</evidence>
<organism evidence="3 4">
    <name type="scientific">Desulfobaculum xiamenense</name>
    <dbReference type="NCBI Taxonomy" id="995050"/>
    <lineage>
        <taxon>Bacteria</taxon>
        <taxon>Pseudomonadati</taxon>
        <taxon>Thermodesulfobacteriota</taxon>
        <taxon>Desulfovibrionia</taxon>
        <taxon>Desulfovibrionales</taxon>
        <taxon>Desulfovibrionaceae</taxon>
        <taxon>Desulfobaculum</taxon>
    </lineage>
</organism>
<keyword evidence="3" id="KW-0378">Hydrolase</keyword>
<dbReference type="GO" id="GO:0000166">
    <property type="term" value="F:nucleotide binding"/>
    <property type="evidence" value="ECO:0007669"/>
    <property type="project" value="UniProtKB-KW"/>
</dbReference>
<proteinExistence type="predicted"/>
<dbReference type="SUPFAM" id="SSF81301">
    <property type="entry name" value="Nucleotidyltransferase"/>
    <property type="match status" value="1"/>
</dbReference>
<gene>
    <name evidence="3" type="ORF">GGQ74_000560</name>
</gene>
<dbReference type="Proteomes" id="UP000580856">
    <property type="component" value="Unassembled WGS sequence"/>
</dbReference>
<dbReference type="PANTHER" id="PTHR47545">
    <property type="entry name" value="MULTIFUNCTIONAL CCA PROTEIN"/>
    <property type="match status" value="1"/>
</dbReference>
<dbReference type="SUPFAM" id="SSF81891">
    <property type="entry name" value="Poly A polymerase C-terminal region-like"/>
    <property type="match status" value="1"/>
</dbReference>
<dbReference type="InterPro" id="IPR050124">
    <property type="entry name" value="tRNA_CCA-adding_enzyme"/>
</dbReference>
<keyword evidence="4" id="KW-1185">Reference proteome</keyword>
<accession>A0A846QIL0</accession>
<protein>
    <submittedName>
        <fullName evidence="3">tRNA nucleotidyltransferase (CCA-adding enzyme)</fullName>
        <ecNumber evidence="3">2.7.7.72</ecNumber>
        <ecNumber evidence="3">3.1.3.-</ecNumber>
        <ecNumber evidence="3">3.1.4.-</ecNumber>
    </submittedName>
</protein>